<dbReference type="EMBL" id="BX294138">
    <property type="protein sequence ID" value="CAD72984.1"/>
    <property type="molecule type" value="Genomic_DNA"/>
</dbReference>
<dbReference type="Proteomes" id="UP000001025">
    <property type="component" value="Chromosome"/>
</dbReference>
<dbReference type="KEGG" id="rba:RB3059"/>
<sequence>MTDGIAFCCEGSRWWVTVNQRACKHEADACHNGPQRQFTELRDQFDGFFHAANSFLGLNHSR</sequence>
<dbReference type="InParanoid" id="Q7UUU3"/>
<accession>Q7UUU3</accession>
<protein>
    <submittedName>
        <fullName evidence="1">Uncharacterized protein</fullName>
    </submittedName>
</protein>
<gene>
    <name evidence="1" type="ordered locus">RB3059</name>
</gene>
<dbReference type="AlphaFoldDB" id="Q7UUU3"/>
<evidence type="ECO:0000313" key="2">
    <source>
        <dbReference type="Proteomes" id="UP000001025"/>
    </source>
</evidence>
<name>Q7UUU3_RHOBA</name>
<keyword evidence="2" id="KW-1185">Reference proteome</keyword>
<organism evidence="1 2">
    <name type="scientific">Rhodopirellula baltica (strain DSM 10527 / NCIMB 13988 / SH1)</name>
    <dbReference type="NCBI Taxonomy" id="243090"/>
    <lineage>
        <taxon>Bacteria</taxon>
        <taxon>Pseudomonadati</taxon>
        <taxon>Planctomycetota</taxon>
        <taxon>Planctomycetia</taxon>
        <taxon>Pirellulales</taxon>
        <taxon>Pirellulaceae</taxon>
        <taxon>Rhodopirellula</taxon>
    </lineage>
</organism>
<evidence type="ECO:0000313" key="1">
    <source>
        <dbReference type="EMBL" id="CAD72984.1"/>
    </source>
</evidence>
<reference evidence="1 2" key="1">
    <citation type="journal article" date="2003" name="Proc. Natl. Acad. Sci. U.S.A.">
        <title>Complete genome sequence of the marine planctomycete Pirellula sp. strain 1.</title>
        <authorList>
            <person name="Gloeckner F.O."/>
            <person name="Kube M."/>
            <person name="Bauer M."/>
            <person name="Teeling H."/>
            <person name="Lombardot T."/>
            <person name="Ludwig W."/>
            <person name="Gade D."/>
            <person name="Beck A."/>
            <person name="Borzym K."/>
            <person name="Heitmann K."/>
            <person name="Rabus R."/>
            <person name="Schlesner H."/>
            <person name="Amann R."/>
            <person name="Reinhardt R."/>
        </authorList>
    </citation>
    <scope>NUCLEOTIDE SEQUENCE [LARGE SCALE GENOMIC DNA]</scope>
    <source>
        <strain evidence="2">DSM 10527 / NCIMB 13988 / SH1</strain>
    </source>
</reference>
<proteinExistence type="predicted"/>
<dbReference type="HOGENOM" id="CLU_2901226_0_0_0"/>
<dbReference type="STRING" id="243090.RB3059"/>
<dbReference type="EnsemblBacteria" id="CAD72984">
    <property type="protein sequence ID" value="CAD72984"/>
    <property type="gene ID" value="RB3059"/>
</dbReference>